<dbReference type="Gene3D" id="3.40.640.10">
    <property type="entry name" value="Type I PLP-dependent aspartate aminotransferase-like (Major domain)"/>
    <property type="match status" value="1"/>
</dbReference>
<dbReference type="RefSeq" id="WP_018661859.1">
    <property type="nucleotide sequence ID" value="NZ_HF952018.1"/>
</dbReference>
<dbReference type="eggNOG" id="COG1921">
    <property type="taxonomic scope" value="Bacteria"/>
</dbReference>
<comment type="similarity">
    <text evidence="7 8">Belongs to the SelA family.</text>
</comment>
<dbReference type="UniPathway" id="UPA00906">
    <property type="reaction ID" value="UER00896"/>
</dbReference>
<protein>
    <recommendedName>
        <fullName evidence="8">L-seryl-tRNA(Sec) selenium transferase</fullName>
        <ecNumber evidence="8">2.9.1.1</ecNumber>
    </recommendedName>
    <alternativeName>
        <fullName evidence="8">Selenocysteine synthase</fullName>
        <shortName evidence="8">Sec synthase</shortName>
    </alternativeName>
    <alternativeName>
        <fullName evidence="8">Selenocysteinyl-tRNA(Sec) synthase</fullName>
    </alternativeName>
</protein>
<dbReference type="Pfam" id="PF12390">
    <property type="entry name" value="Se-cys_synth_N"/>
    <property type="match status" value="1"/>
</dbReference>
<dbReference type="InterPro" id="IPR025862">
    <property type="entry name" value="SelA_trans_N_dom"/>
</dbReference>
<evidence type="ECO:0000256" key="6">
    <source>
        <dbReference type="ARBA" id="ARBA00023266"/>
    </source>
</evidence>
<comment type="function">
    <text evidence="8">Converts seryl-tRNA(Sec) to selenocysteinyl-tRNA(Sec) required for selenoprotein biosynthesis.</text>
</comment>
<evidence type="ECO:0000256" key="9">
    <source>
        <dbReference type="PIRSR" id="PIRSR618319-50"/>
    </source>
</evidence>
<evidence type="ECO:0000256" key="3">
    <source>
        <dbReference type="ARBA" id="ARBA00022679"/>
    </source>
</evidence>
<dbReference type="GO" id="GO:0005737">
    <property type="term" value="C:cytoplasm"/>
    <property type="evidence" value="ECO:0007669"/>
    <property type="project" value="UniProtKB-SubCell"/>
</dbReference>
<comment type="cofactor">
    <cofactor evidence="1 8 9">
        <name>pyridoxal 5'-phosphate</name>
        <dbReference type="ChEBI" id="CHEBI:597326"/>
    </cofactor>
</comment>
<evidence type="ECO:0000313" key="11">
    <source>
        <dbReference type="EMBL" id="CDF58097.1"/>
    </source>
</evidence>
<keyword evidence="3 8" id="KW-0808">Transferase</keyword>
<dbReference type="OrthoDB" id="9787096at2"/>
<accession>R7RPJ6</accession>
<dbReference type="GO" id="GO:0001514">
    <property type="term" value="P:selenocysteine incorporation"/>
    <property type="evidence" value="ECO:0007669"/>
    <property type="project" value="UniProtKB-UniRule"/>
</dbReference>
<reference evidence="11" key="1">
    <citation type="submission" date="2013-03" db="EMBL/GenBank/DDBJ databases">
        <title>Draft genome sequence of the hydrogen-ethanol-producing anaerobic alkalithermophilic Caloramator celere.</title>
        <authorList>
            <person name="Ciranna A."/>
            <person name="Larjo A."/>
            <person name="Kivisto A."/>
            <person name="Santala V."/>
            <person name="Roos C."/>
            <person name="Karp M."/>
        </authorList>
    </citation>
    <scope>NUCLEOTIDE SEQUENCE [LARGE SCALE GENOMIC DNA]</scope>
    <source>
        <strain evidence="11">DSM 8682</strain>
    </source>
</reference>
<keyword evidence="5 8" id="KW-0648">Protein biosynthesis</keyword>
<organism evidence="11 12">
    <name type="scientific">Thermobrachium celere DSM 8682</name>
    <dbReference type="NCBI Taxonomy" id="941824"/>
    <lineage>
        <taxon>Bacteria</taxon>
        <taxon>Bacillati</taxon>
        <taxon>Bacillota</taxon>
        <taxon>Clostridia</taxon>
        <taxon>Eubacteriales</taxon>
        <taxon>Clostridiaceae</taxon>
        <taxon>Thermobrachium</taxon>
    </lineage>
</organism>
<dbReference type="EMBL" id="CAVN010000093">
    <property type="protein sequence ID" value="CDF58097.1"/>
    <property type="molecule type" value="Genomic_DNA"/>
</dbReference>
<dbReference type="InterPro" id="IPR015421">
    <property type="entry name" value="PyrdxlP-dep_Trfase_major"/>
</dbReference>
<evidence type="ECO:0000313" key="12">
    <source>
        <dbReference type="Proteomes" id="UP000014923"/>
    </source>
</evidence>
<dbReference type="GO" id="GO:0004125">
    <property type="term" value="F:L-seryl-tRNA(Sec) selenium transferase activity"/>
    <property type="evidence" value="ECO:0007669"/>
    <property type="project" value="UniProtKB-UniRule"/>
</dbReference>
<evidence type="ECO:0000256" key="1">
    <source>
        <dbReference type="ARBA" id="ARBA00001933"/>
    </source>
</evidence>
<feature type="domain" description="L-seryl-tRNA selenium transferase N-terminal" evidence="10">
    <location>
        <begin position="5"/>
        <end position="44"/>
    </location>
</feature>
<dbReference type="GO" id="GO:0001717">
    <property type="term" value="P:conversion of seryl-tRNAsec to selenocys-tRNAsec"/>
    <property type="evidence" value="ECO:0007669"/>
    <property type="project" value="UniProtKB-UniRule"/>
</dbReference>
<evidence type="ECO:0000256" key="4">
    <source>
        <dbReference type="ARBA" id="ARBA00022898"/>
    </source>
</evidence>
<dbReference type="Pfam" id="PF03841">
    <property type="entry name" value="SelA"/>
    <property type="match status" value="1"/>
</dbReference>
<keyword evidence="2 8" id="KW-0963">Cytoplasm</keyword>
<dbReference type="InterPro" id="IPR018319">
    <property type="entry name" value="SelA-like"/>
</dbReference>
<dbReference type="PANTHER" id="PTHR32328:SF0">
    <property type="entry name" value="L-SERYL-TRNA(SEC) SELENIUM TRANSFERASE"/>
    <property type="match status" value="1"/>
</dbReference>
<comment type="caution">
    <text evidence="11">The sequence shown here is derived from an EMBL/GenBank/DDBJ whole genome shotgun (WGS) entry which is preliminary data.</text>
</comment>
<evidence type="ECO:0000256" key="2">
    <source>
        <dbReference type="ARBA" id="ARBA00022490"/>
    </source>
</evidence>
<dbReference type="EC" id="2.9.1.1" evidence="8"/>
<dbReference type="AlphaFoldDB" id="R7RPJ6"/>
<comment type="subcellular location">
    <subcellularLocation>
        <location evidence="8">Cytoplasm</location>
    </subcellularLocation>
</comment>
<name>R7RPJ6_9CLOT</name>
<dbReference type="HOGENOM" id="CLU_038142_1_0_9"/>
<feature type="modified residue" description="N6-(pyridoxal phosphate)lysine" evidence="8 9">
    <location>
        <position position="291"/>
    </location>
</feature>
<dbReference type="HAMAP" id="MF_00423">
    <property type="entry name" value="SelA"/>
    <property type="match status" value="1"/>
</dbReference>
<evidence type="ECO:0000256" key="8">
    <source>
        <dbReference type="HAMAP-Rule" id="MF_00423"/>
    </source>
</evidence>
<comment type="pathway">
    <text evidence="8">Aminoacyl-tRNA biosynthesis; selenocysteinyl-tRNA(Sec) biosynthesis; selenocysteinyl-tRNA(Sec) from L-seryl-tRNA(Sec) (bacterial route): step 1/1.</text>
</comment>
<dbReference type="Gene3D" id="3.90.1150.180">
    <property type="match status" value="1"/>
</dbReference>
<evidence type="ECO:0000256" key="7">
    <source>
        <dbReference type="ARBA" id="ARBA00044507"/>
    </source>
</evidence>
<dbReference type="Proteomes" id="UP000014923">
    <property type="component" value="Unassembled WGS sequence"/>
</dbReference>
<gene>
    <name evidence="8" type="primary">selA</name>
    <name evidence="11" type="ORF">TCEL_02011</name>
</gene>
<evidence type="ECO:0000259" key="10">
    <source>
        <dbReference type="Pfam" id="PF12390"/>
    </source>
</evidence>
<keyword evidence="4 8" id="KW-0663">Pyridoxal phosphate</keyword>
<proteinExistence type="inferred from homology"/>
<comment type="catalytic activity">
    <reaction evidence="8">
        <text>L-seryl-tRNA(Sec) + selenophosphate + H(+) = L-selenocysteinyl-tRNA(Sec) + phosphate</text>
        <dbReference type="Rhea" id="RHEA:22728"/>
        <dbReference type="Rhea" id="RHEA-COMP:9742"/>
        <dbReference type="Rhea" id="RHEA-COMP:9743"/>
        <dbReference type="ChEBI" id="CHEBI:15378"/>
        <dbReference type="ChEBI" id="CHEBI:16144"/>
        <dbReference type="ChEBI" id="CHEBI:43474"/>
        <dbReference type="ChEBI" id="CHEBI:78533"/>
        <dbReference type="ChEBI" id="CHEBI:78573"/>
        <dbReference type="EC" id="2.9.1.1"/>
    </reaction>
</comment>
<evidence type="ECO:0000256" key="5">
    <source>
        <dbReference type="ARBA" id="ARBA00022917"/>
    </source>
</evidence>
<dbReference type="InterPro" id="IPR015424">
    <property type="entry name" value="PyrdxlP-dep_Trfase"/>
</dbReference>
<dbReference type="SUPFAM" id="SSF53383">
    <property type="entry name" value="PLP-dependent transferases"/>
    <property type="match status" value="1"/>
</dbReference>
<sequence>MNKLLSKLPKVDSVLNDYKINEYLKETPRKIVVETIRRVIDLYRFRILKGELSEITYDEILEEIYRQLELSTRPSLRRVINATGTVIHTNLGRSPLSKSALEKIVEIGCRYNNLEYNLEEGKRGSRYSHVEDLLCNITGAEAAMVVNNNAAAVMLVLSTLAKGREVIVSRGQLVEIGGSFRVPLVMEQSGAILKEVGTTNRTHLHDYENAINENTAAILKVHQSNYRILGFTEEVDIESLIALSKKYNLPLVEDIGSGVFIDLSKYGLSYEPTVQNSVKKGVDVITFSGDKLLGGPQAGIIVGKKKYIDAMKKNQLTRALRIDKFTLAALEETLRLYLDEEKAVKEIPILNMLTISREVLKKRAQKLSRMIKKQISEDRVNVTIKMDFSTVGGGAMPLETIPTYVVALEPKRKRVEEVENELRKKEIPVIVRISKDVILLDVRTIFEDDYEVIVDNLNSIL</sequence>
<dbReference type="NCBIfam" id="TIGR00474">
    <property type="entry name" value="selA"/>
    <property type="match status" value="1"/>
</dbReference>
<dbReference type="InterPro" id="IPR004534">
    <property type="entry name" value="SelA_trans"/>
</dbReference>
<keyword evidence="6 8" id="KW-0711">Selenium</keyword>
<dbReference type="PANTHER" id="PTHR32328">
    <property type="entry name" value="L-SERYL-TRNA(SEC) SELENIUM TRANSFERASE"/>
    <property type="match status" value="1"/>
</dbReference>
<keyword evidence="12" id="KW-1185">Reference proteome</keyword>